<dbReference type="PANTHER" id="PTHR43531">
    <property type="entry name" value="PROTEIN ICFG"/>
    <property type="match status" value="1"/>
</dbReference>
<reference evidence="9 10" key="1">
    <citation type="journal article" date="2020" name="Nature">
        <title>Bacterial chemolithoautotrophy via manganese oxidation.</title>
        <authorList>
            <person name="Yu H."/>
            <person name="Leadbetter J.R."/>
        </authorList>
    </citation>
    <scope>NUCLEOTIDE SEQUENCE [LARGE SCALE GENOMIC DNA]</scope>
    <source>
        <strain evidence="9 10">RBP-1</strain>
    </source>
</reference>
<keyword evidence="4" id="KW-0807">Transducer</keyword>
<dbReference type="InterPro" id="IPR004090">
    <property type="entry name" value="Chemotax_Me-accpt_rcpt"/>
</dbReference>
<evidence type="ECO:0000256" key="6">
    <source>
        <dbReference type="SAM" id="Phobius"/>
    </source>
</evidence>
<dbReference type="PROSITE" id="PS50111">
    <property type="entry name" value="CHEMOTAXIS_TRANSDUC_2"/>
    <property type="match status" value="1"/>
</dbReference>
<dbReference type="Proteomes" id="UP000521868">
    <property type="component" value="Unassembled WGS sequence"/>
</dbReference>
<keyword evidence="2" id="KW-0488">Methylation</keyword>
<evidence type="ECO:0000259" key="8">
    <source>
        <dbReference type="PROSITE" id="PS50885"/>
    </source>
</evidence>
<feature type="transmembrane region" description="Helical" evidence="6">
    <location>
        <begin position="185"/>
        <end position="206"/>
    </location>
</feature>
<dbReference type="Pfam" id="PF12729">
    <property type="entry name" value="4HB_MCP_1"/>
    <property type="match status" value="1"/>
</dbReference>
<dbReference type="Pfam" id="PF00015">
    <property type="entry name" value="MCPsignal"/>
    <property type="match status" value="1"/>
</dbReference>
<evidence type="ECO:0000259" key="7">
    <source>
        <dbReference type="PROSITE" id="PS50111"/>
    </source>
</evidence>
<dbReference type="EMBL" id="VTOX01000003">
    <property type="protein sequence ID" value="NKE66167.1"/>
    <property type="molecule type" value="Genomic_DNA"/>
</dbReference>
<keyword evidence="10" id="KW-1185">Reference proteome</keyword>
<feature type="domain" description="HAMP" evidence="8">
    <location>
        <begin position="209"/>
        <end position="261"/>
    </location>
</feature>
<keyword evidence="6" id="KW-0472">Membrane</keyword>
<dbReference type="InterPro" id="IPR051310">
    <property type="entry name" value="MCP_chemotaxis"/>
</dbReference>
<dbReference type="InterPro" id="IPR004089">
    <property type="entry name" value="MCPsignal_dom"/>
</dbReference>
<feature type="region of interest" description="Disordered" evidence="5">
    <location>
        <begin position="519"/>
        <end position="582"/>
    </location>
</feature>
<dbReference type="PANTHER" id="PTHR43531:SF14">
    <property type="entry name" value="METHYL-ACCEPTING CHEMOTAXIS PROTEIN I-RELATED"/>
    <property type="match status" value="1"/>
</dbReference>
<dbReference type="CDD" id="cd06225">
    <property type="entry name" value="HAMP"/>
    <property type="match status" value="1"/>
</dbReference>
<dbReference type="SMART" id="SM00283">
    <property type="entry name" value="MA"/>
    <property type="match status" value="1"/>
</dbReference>
<evidence type="ECO:0000313" key="9">
    <source>
        <dbReference type="EMBL" id="NKE66167.1"/>
    </source>
</evidence>
<evidence type="ECO:0000256" key="2">
    <source>
        <dbReference type="ARBA" id="ARBA00022481"/>
    </source>
</evidence>
<feature type="domain" description="Methyl-accepting transducer" evidence="7">
    <location>
        <begin position="266"/>
        <end position="495"/>
    </location>
</feature>
<keyword evidence="6" id="KW-0812">Transmembrane</keyword>
<evidence type="ECO:0000256" key="3">
    <source>
        <dbReference type="ARBA" id="ARBA00029447"/>
    </source>
</evidence>
<dbReference type="GO" id="GO:0007165">
    <property type="term" value="P:signal transduction"/>
    <property type="evidence" value="ECO:0007669"/>
    <property type="project" value="UniProtKB-KW"/>
</dbReference>
<dbReference type="PRINTS" id="PR00260">
    <property type="entry name" value="CHEMTRNSDUCR"/>
</dbReference>
<proteinExistence type="inferred from homology"/>
<sequence>MKVWHKVVAAPAVAIAFLALLGAVSYGVMTRQQAALGDMYNLRFGSYQLAANSSQAISEVHSNVYRLLTWINNLKEDRIKQVADDQQAKVTAVIKAVGRFGADERLLPEERQLAQAAVKKLEKYRTDIETAIDLSSVAVETGMSAMQTADGGFQALLKDLNQLVALETRLASEQYEAAGQAFRQLVLALGVILVLALAVSAATAIAMSRLIVRPIGAARDVAQQIAAGDLTNSIDAGASDETGALLEALRHMNDSLGRIVGDVRTSSEAISTASHQIAAGNQDLSQRTEEQAASLEETAASMEELTGTVKQNAENAAQANRLAQSASEVAARGGTVVGQVVATMASINESSRKVTDIIAVIDGISFQTNILALNAAVEAARAGEQGRGFAVVAQEVRSLAQRSAAAAREIKGLIDDSAGKVGEGSRLVADAGQTMQEVVASIRRVSDIMAEIAAASQEQTRGIEQVNQAITQMDQVTQQNAALVEEASAAAQSMRGQAGALVQAVSVFKVDVGATATERPELPVAGSRPLHRPPGLPPRKPLVARPASQPEAAPVAAEAGTRRAGQRGPVMAGAGKDEWTEF</sequence>
<dbReference type="RefSeq" id="WP_168107294.1">
    <property type="nucleotide sequence ID" value="NZ_VTOX01000003.1"/>
</dbReference>
<comment type="caution">
    <text evidence="9">The sequence shown here is derived from an EMBL/GenBank/DDBJ whole genome shotgun (WGS) entry which is preliminary data.</text>
</comment>
<dbReference type="InterPro" id="IPR024478">
    <property type="entry name" value="HlyB_4HB_MCP"/>
</dbReference>
<organism evidence="9 10">
    <name type="scientific">Ramlibacter lithotrophicus</name>
    <dbReference type="NCBI Taxonomy" id="2606681"/>
    <lineage>
        <taxon>Bacteria</taxon>
        <taxon>Pseudomonadati</taxon>
        <taxon>Pseudomonadota</taxon>
        <taxon>Betaproteobacteria</taxon>
        <taxon>Burkholderiales</taxon>
        <taxon>Comamonadaceae</taxon>
        <taxon>Ramlibacter</taxon>
    </lineage>
</organism>
<dbReference type="InterPro" id="IPR003660">
    <property type="entry name" value="HAMP_dom"/>
</dbReference>
<dbReference type="GO" id="GO:0005886">
    <property type="term" value="C:plasma membrane"/>
    <property type="evidence" value="ECO:0007669"/>
    <property type="project" value="TreeGrafter"/>
</dbReference>
<dbReference type="SUPFAM" id="SSF58104">
    <property type="entry name" value="Methyl-accepting chemotaxis protein (MCP) signaling domain"/>
    <property type="match status" value="1"/>
</dbReference>
<evidence type="ECO:0000256" key="5">
    <source>
        <dbReference type="SAM" id="MobiDB-lite"/>
    </source>
</evidence>
<evidence type="ECO:0000256" key="4">
    <source>
        <dbReference type="PROSITE-ProRule" id="PRU00284"/>
    </source>
</evidence>
<dbReference type="Pfam" id="PF00672">
    <property type="entry name" value="HAMP"/>
    <property type="match status" value="1"/>
</dbReference>
<dbReference type="FunFam" id="1.10.287.950:FF:000001">
    <property type="entry name" value="Methyl-accepting chemotaxis sensory transducer"/>
    <property type="match status" value="1"/>
</dbReference>
<comment type="similarity">
    <text evidence="3">Belongs to the methyl-accepting chemotaxis (MCP) protein family.</text>
</comment>
<gene>
    <name evidence="9" type="ORF">RAMLITH_10080</name>
</gene>
<comment type="subcellular location">
    <subcellularLocation>
        <location evidence="1">Membrane</location>
    </subcellularLocation>
</comment>
<dbReference type="CDD" id="cd11386">
    <property type="entry name" value="MCP_signal"/>
    <property type="match status" value="1"/>
</dbReference>
<accession>A0A7X6DFE1</accession>
<name>A0A7X6DFE1_9BURK</name>
<protein>
    <submittedName>
        <fullName evidence="9">HAMP domain-containing protein</fullName>
    </submittedName>
</protein>
<dbReference type="AlphaFoldDB" id="A0A7X6DFE1"/>
<dbReference type="Gene3D" id="1.10.287.950">
    <property type="entry name" value="Methyl-accepting chemotaxis protein"/>
    <property type="match status" value="1"/>
</dbReference>
<dbReference type="GO" id="GO:0006935">
    <property type="term" value="P:chemotaxis"/>
    <property type="evidence" value="ECO:0007669"/>
    <property type="project" value="InterPro"/>
</dbReference>
<dbReference type="GO" id="GO:0004888">
    <property type="term" value="F:transmembrane signaling receptor activity"/>
    <property type="evidence" value="ECO:0007669"/>
    <property type="project" value="InterPro"/>
</dbReference>
<keyword evidence="6" id="KW-1133">Transmembrane helix</keyword>
<evidence type="ECO:0000313" key="10">
    <source>
        <dbReference type="Proteomes" id="UP000521868"/>
    </source>
</evidence>
<dbReference type="SMART" id="SM00304">
    <property type="entry name" value="HAMP"/>
    <property type="match status" value="1"/>
</dbReference>
<dbReference type="PROSITE" id="PS50885">
    <property type="entry name" value="HAMP"/>
    <property type="match status" value="1"/>
</dbReference>
<evidence type="ECO:0000256" key="1">
    <source>
        <dbReference type="ARBA" id="ARBA00004370"/>
    </source>
</evidence>